<evidence type="ECO:0000313" key="2">
    <source>
        <dbReference type="EMBL" id="KAK4226606.1"/>
    </source>
</evidence>
<feature type="transmembrane region" description="Helical" evidence="1">
    <location>
        <begin position="85"/>
        <end position="108"/>
    </location>
</feature>
<accession>A0AAN7GTF6</accession>
<dbReference type="AlphaFoldDB" id="A0AAN7GTF6"/>
<keyword evidence="3" id="KW-1185">Reference proteome</keyword>
<keyword evidence="1" id="KW-1133">Transmembrane helix</keyword>
<feature type="transmembrane region" description="Helical" evidence="1">
    <location>
        <begin position="44"/>
        <end position="65"/>
    </location>
</feature>
<comment type="caution">
    <text evidence="2">The sequence shown here is derived from an EMBL/GenBank/DDBJ whole genome shotgun (WGS) entry which is preliminary data.</text>
</comment>
<keyword evidence="1" id="KW-0472">Membrane</keyword>
<protein>
    <submittedName>
        <fullName evidence="2">Uncharacterized protein</fullName>
    </submittedName>
</protein>
<evidence type="ECO:0000256" key="1">
    <source>
        <dbReference type="SAM" id="Phobius"/>
    </source>
</evidence>
<dbReference type="Proteomes" id="UP001301958">
    <property type="component" value="Unassembled WGS sequence"/>
</dbReference>
<organism evidence="2 3">
    <name type="scientific">Podospora fimiseda</name>
    <dbReference type="NCBI Taxonomy" id="252190"/>
    <lineage>
        <taxon>Eukaryota</taxon>
        <taxon>Fungi</taxon>
        <taxon>Dikarya</taxon>
        <taxon>Ascomycota</taxon>
        <taxon>Pezizomycotina</taxon>
        <taxon>Sordariomycetes</taxon>
        <taxon>Sordariomycetidae</taxon>
        <taxon>Sordariales</taxon>
        <taxon>Podosporaceae</taxon>
        <taxon>Podospora</taxon>
    </lineage>
</organism>
<reference evidence="2" key="1">
    <citation type="journal article" date="2023" name="Mol. Phylogenet. Evol.">
        <title>Genome-scale phylogeny and comparative genomics of the fungal order Sordariales.</title>
        <authorList>
            <person name="Hensen N."/>
            <person name="Bonometti L."/>
            <person name="Westerberg I."/>
            <person name="Brannstrom I.O."/>
            <person name="Guillou S."/>
            <person name="Cros-Aarteil S."/>
            <person name="Calhoun S."/>
            <person name="Haridas S."/>
            <person name="Kuo A."/>
            <person name="Mondo S."/>
            <person name="Pangilinan J."/>
            <person name="Riley R."/>
            <person name="LaButti K."/>
            <person name="Andreopoulos B."/>
            <person name="Lipzen A."/>
            <person name="Chen C."/>
            <person name="Yan M."/>
            <person name="Daum C."/>
            <person name="Ng V."/>
            <person name="Clum A."/>
            <person name="Steindorff A."/>
            <person name="Ohm R.A."/>
            <person name="Martin F."/>
            <person name="Silar P."/>
            <person name="Natvig D.O."/>
            <person name="Lalanne C."/>
            <person name="Gautier V."/>
            <person name="Ament-Velasquez S.L."/>
            <person name="Kruys A."/>
            <person name="Hutchinson M.I."/>
            <person name="Powell A.J."/>
            <person name="Barry K."/>
            <person name="Miller A.N."/>
            <person name="Grigoriev I.V."/>
            <person name="Debuchy R."/>
            <person name="Gladieux P."/>
            <person name="Hiltunen Thoren M."/>
            <person name="Johannesson H."/>
        </authorList>
    </citation>
    <scope>NUCLEOTIDE SEQUENCE</scope>
    <source>
        <strain evidence="2">CBS 990.96</strain>
    </source>
</reference>
<keyword evidence="1" id="KW-0812">Transmembrane</keyword>
<dbReference type="EMBL" id="MU865345">
    <property type="protein sequence ID" value="KAK4226606.1"/>
    <property type="molecule type" value="Genomic_DNA"/>
</dbReference>
<proteinExistence type="predicted"/>
<evidence type="ECO:0000313" key="3">
    <source>
        <dbReference type="Proteomes" id="UP001301958"/>
    </source>
</evidence>
<sequence>MVWHMLGYSEPCSKGSWRILKRSLHSTIFDGIISDFRRIIYSNWVGQSLPFFALSSAPFSILWYSPKKSLLLPFWQSSSRALISVLILVNRASILAWPNVILLASAYLQFLRSLTRRASPVTVMASERTHRDSASPLECIPR</sequence>
<reference evidence="2" key="2">
    <citation type="submission" date="2023-05" db="EMBL/GenBank/DDBJ databases">
        <authorList>
            <consortium name="Lawrence Berkeley National Laboratory"/>
            <person name="Steindorff A."/>
            <person name="Hensen N."/>
            <person name="Bonometti L."/>
            <person name="Westerberg I."/>
            <person name="Brannstrom I.O."/>
            <person name="Guillou S."/>
            <person name="Cros-Aarteil S."/>
            <person name="Calhoun S."/>
            <person name="Haridas S."/>
            <person name="Kuo A."/>
            <person name="Mondo S."/>
            <person name="Pangilinan J."/>
            <person name="Riley R."/>
            <person name="Labutti K."/>
            <person name="Andreopoulos B."/>
            <person name="Lipzen A."/>
            <person name="Chen C."/>
            <person name="Yanf M."/>
            <person name="Daum C."/>
            <person name="Ng V."/>
            <person name="Clum A."/>
            <person name="Ohm R."/>
            <person name="Martin F."/>
            <person name="Silar P."/>
            <person name="Natvig D."/>
            <person name="Lalanne C."/>
            <person name="Gautier V."/>
            <person name="Ament-Velasquez S.L."/>
            <person name="Kruys A."/>
            <person name="Hutchinson M.I."/>
            <person name="Powell A.J."/>
            <person name="Barry K."/>
            <person name="Miller A.N."/>
            <person name="Grigoriev I.V."/>
            <person name="Debuchy R."/>
            <person name="Gladieux P."/>
            <person name="Thoren M.H."/>
            <person name="Johannesson H."/>
        </authorList>
    </citation>
    <scope>NUCLEOTIDE SEQUENCE</scope>
    <source>
        <strain evidence="2">CBS 990.96</strain>
    </source>
</reference>
<name>A0AAN7GTF6_9PEZI</name>
<gene>
    <name evidence="2" type="ORF">QBC38DRAFT_222342</name>
</gene>